<gene>
    <name evidence="2" type="ORF">SAMN02745148_03435</name>
</gene>
<evidence type="ECO:0000313" key="2">
    <source>
        <dbReference type="EMBL" id="SHF74371.1"/>
    </source>
</evidence>
<feature type="transmembrane region" description="Helical" evidence="1">
    <location>
        <begin position="50"/>
        <end position="75"/>
    </location>
</feature>
<dbReference type="STRING" id="1121942.SAMN02745148_03435"/>
<accession>A0A1M5E5N1</accession>
<evidence type="ECO:0000313" key="3">
    <source>
        <dbReference type="Proteomes" id="UP000184346"/>
    </source>
</evidence>
<feature type="transmembrane region" description="Helical" evidence="1">
    <location>
        <begin position="87"/>
        <end position="105"/>
    </location>
</feature>
<dbReference type="Proteomes" id="UP000184346">
    <property type="component" value="Unassembled WGS sequence"/>
</dbReference>
<dbReference type="Pfam" id="PF07332">
    <property type="entry name" value="Phage_holin_3_6"/>
    <property type="match status" value="1"/>
</dbReference>
<keyword evidence="3" id="KW-1185">Reference proteome</keyword>
<dbReference type="InterPro" id="IPR009937">
    <property type="entry name" value="Phage_holin_3_6"/>
</dbReference>
<proteinExistence type="predicted"/>
<sequence>MDTENRTPRESSSFGTLISNLTHEVTALVRNEVELTKAEMSEKASQAGTGIGAIAAAGAVLMCGFLVLLAAAVFGLNTVLPPETTPWLSALIVGGIVVIIGFIMLQSGKKKLKATNLKPDRTIASVRNDKQLAQHHQGQAKEQLK</sequence>
<keyword evidence="1" id="KW-1133">Transmembrane helix</keyword>
<name>A0A1M5E5N1_9GAMM</name>
<reference evidence="2 3" key="1">
    <citation type="submission" date="2016-11" db="EMBL/GenBank/DDBJ databases">
        <authorList>
            <person name="Jaros S."/>
            <person name="Januszkiewicz K."/>
            <person name="Wedrychowicz H."/>
        </authorList>
    </citation>
    <scope>NUCLEOTIDE SEQUENCE [LARGE SCALE GENOMIC DNA]</scope>
    <source>
        <strain evidence="2 3">DSM 19980</strain>
    </source>
</reference>
<dbReference type="AlphaFoldDB" id="A0A1M5E5N1"/>
<dbReference type="OrthoDB" id="6169441at2"/>
<protein>
    <submittedName>
        <fullName evidence="2">Putative Holin-X, holin superfamily III</fullName>
    </submittedName>
</protein>
<evidence type="ECO:0000256" key="1">
    <source>
        <dbReference type="SAM" id="Phobius"/>
    </source>
</evidence>
<dbReference type="RefSeq" id="WP_072825128.1">
    <property type="nucleotide sequence ID" value="NZ_FQUJ01000020.1"/>
</dbReference>
<dbReference type="EMBL" id="FQUJ01000020">
    <property type="protein sequence ID" value="SHF74371.1"/>
    <property type="molecule type" value="Genomic_DNA"/>
</dbReference>
<keyword evidence="1" id="KW-0812">Transmembrane</keyword>
<organism evidence="2 3">
    <name type="scientific">Modicisalibacter ilicicola DSM 19980</name>
    <dbReference type="NCBI Taxonomy" id="1121942"/>
    <lineage>
        <taxon>Bacteria</taxon>
        <taxon>Pseudomonadati</taxon>
        <taxon>Pseudomonadota</taxon>
        <taxon>Gammaproteobacteria</taxon>
        <taxon>Oceanospirillales</taxon>
        <taxon>Halomonadaceae</taxon>
        <taxon>Modicisalibacter</taxon>
    </lineage>
</organism>
<keyword evidence="1" id="KW-0472">Membrane</keyword>